<sequence length="98" mass="11303">MPRAYETMLILRPDMSDEPLEQLLNSQEAILRENGAANLETTNKGKRRFAGFEMKGFKEGLYIQMNYEAEPSAVATWEKGLRINENVLRYMTTRSDLV</sequence>
<accession>A0ABT0C8P6</accession>
<dbReference type="InterPro" id="IPR020814">
    <property type="entry name" value="Ribosomal_S6_plastid/chlpt"/>
</dbReference>
<dbReference type="GO" id="GO:0005840">
    <property type="term" value="C:ribosome"/>
    <property type="evidence" value="ECO:0007669"/>
    <property type="project" value="UniProtKB-KW"/>
</dbReference>
<dbReference type="Proteomes" id="UP000830835">
    <property type="component" value="Unassembled WGS sequence"/>
</dbReference>
<keyword evidence="4 5" id="KW-0689">Ribosomal protein</keyword>
<dbReference type="EMBL" id="JAFIRA010000007">
    <property type="protein sequence ID" value="MCJ2542166.1"/>
    <property type="molecule type" value="Genomic_DNA"/>
</dbReference>
<comment type="similarity">
    <text evidence="1 4">Belongs to the bacterial ribosomal protein bS6 family.</text>
</comment>
<evidence type="ECO:0000256" key="1">
    <source>
        <dbReference type="ARBA" id="ARBA00009512"/>
    </source>
</evidence>
<dbReference type="CDD" id="cd15487">
    <property type="entry name" value="bS6_chloro_cyano"/>
    <property type="match status" value="1"/>
</dbReference>
<dbReference type="InterPro" id="IPR035980">
    <property type="entry name" value="Ribosomal_bS6_sf"/>
</dbReference>
<keyword evidence="4" id="KW-0699">rRNA-binding</keyword>
<keyword evidence="4" id="KW-0687">Ribonucleoprotein</keyword>
<evidence type="ECO:0000256" key="4">
    <source>
        <dbReference type="HAMAP-Rule" id="MF_00360"/>
    </source>
</evidence>
<keyword evidence="4" id="KW-0694">RNA-binding</keyword>
<name>A0ABT0C8P6_THEVL</name>
<reference evidence="5" key="1">
    <citation type="submission" date="2021-02" db="EMBL/GenBank/DDBJ databases">
        <title>The CRISPR/cas machinery reduction and long-range gene transfer in the hot spring cyanobacterium Synechococcus.</title>
        <authorList>
            <person name="Dvorak P."/>
            <person name="Jahodarova E."/>
            <person name="Hasler P."/>
            <person name="Poulickova A."/>
        </authorList>
    </citation>
    <scope>NUCLEOTIDE SEQUENCE</scope>
    <source>
        <strain evidence="5">Rupite</strain>
    </source>
</reference>
<evidence type="ECO:0000256" key="3">
    <source>
        <dbReference type="ARBA" id="ARBA00035294"/>
    </source>
</evidence>
<dbReference type="RefSeq" id="WP_244349397.1">
    <property type="nucleotide sequence ID" value="NZ_JAFIRA010000007.1"/>
</dbReference>
<evidence type="ECO:0000256" key="2">
    <source>
        <dbReference type="ARBA" id="ARBA00035104"/>
    </source>
</evidence>
<gene>
    <name evidence="4" type="primary">rpsF</name>
    <name evidence="4" type="synonym">rps6</name>
    <name evidence="5" type="ORF">JX360_04475</name>
</gene>
<evidence type="ECO:0000313" key="5">
    <source>
        <dbReference type="EMBL" id="MCJ2542166.1"/>
    </source>
</evidence>
<organism evidence="5 6">
    <name type="scientific">Thermostichus vulcanus str. 'Rupite'</name>
    <dbReference type="NCBI Taxonomy" id="2813851"/>
    <lineage>
        <taxon>Bacteria</taxon>
        <taxon>Bacillati</taxon>
        <taxon>Cyanobacteriota</taxon>
        <taxon>Cyanophyceae</taxon>
        <taxon>Thermostichales</taxon>
        <taxon>Thermostichaceae</taxon>
        <taxon>Thermostichus</taxon>
    </lineage>
</organism>
<dbReference type="Gene3D" id="3.30.70.60">
    <property type="match status" value="1"/>
</dbReference>
<protein>
    <recommendedName>
        <fullName evidence="3 4">Small ribosomal subunit protein bS6</fullName>
    </recommendedName>
</protein>
<dbReference type="NCBIfam" id="TIGR00166">
    <property type="entry name" value="S6"/>
    <property type="match status" value="1"/>
</dbReference>
<comment type="caution">
    <text evidence="5">The sequence shown here is derived from an EMBL/GenBank/DDBJ whole genome shotgun (WGS) entry which is preliminary data.</text>
</comment>
<proteinExistence type="inferred from homology"/>
<keyword evidence="6" id="KW-1185">Reference proteome</keyword>
<dbReference type="InterPro" id="IPR014717">
    <property type="entry name" value="Transl_elong_EF1B/ribsomal_bS6"/>
</dbReference>
<comment type="function">
    <text evidence="2 4">Binds together with bS18 to 16S ribosomal RNA.</text>
</comment>
<dbReference type="HAMAP" id="MF_00360">
    <property type="entry name" value="Ribosomal_bS6"/>
    <property type="match status" value="1"/>
</dbReference>
<dbReference type="PANTHER" id="PTHR21011:SF1">
    <property type="entry name" value="SMALL RIBOSOMAL SUBUNIT PROTEIN BS6M"/>
    <property type="match status" value="1"/>
</dbReference>
<dbReference type="InterPro" id="IPR000529">
    <property type="entry name" value="Ribosomal_bS6"/>
</dbReference>
<evidence type="ECO:0000313" key="6">
    <source>
        <dbReference type="Proteomes" id="UP000830835"/>
    </source>
</evidence>
<dbReference type="SUPFAM" id="SSF54995">
    <property type="entry name" value="Ribosomal protein S6"/>
    <property type="match status" value="1"/>
</dbReference>
<dbReference type="PANTHER" id="PTHR21011">
    <property type="entry name" value="MITOCHONDRIAL 28S RIBOSOMAL PROTEIN S6"/>
    <property type="match status" value="1"/>
</dbReference>
<dbReference type="Pfam" id="PF01250">
    <property type="entry name" value="Ribosomal_S6"/>
    <property type="match status" value="1"/>
</dbReference>